<sequence length="123" mass="13576">MFATRYSAQLATRSRPARIPDQQAIRPRLNINVQLTILISLVQRSQLVTDGLGLFQLASDDLSNQHVRDPILSSARDTITSSSHSRSASNPSATQHQRSAHDPYLIGGPFNTSEVKVTRNPNE</sequence>
<accession>A0A8S9J5E7</accession>
<organism evidence="2 3">
    <name type="scientific">Brassica cretica</name>
    <name type="common">Mustard</name>
    <dbReference type="NCBI Taxonomy" id="69181"/>
    <lineage>
        <taxon>Eukaryota</taxon>
        <taxon>Viridiplantae</taxon>
        <taxon>Streptophyta</taxon>
        <taxon>Embryophyta</taxon>
        <taxon>Tracheophyta</taxon>
        <taxon>Spermatophyta</taxon>
        <taxon>Magnoliopsida</taxon>
        <taxon>eudicotyledons</taxon>
        <taxon>Gunneridae</taxon>
        <taxon>Pentapetalae</taxon>
        <taxon>rosids</taxon>
        <taxon>malvids</taxon>
        <taxon>Brassicales</taxon>
        <taxon>Brassicaceae</taxon>
        <taxon>Brassiceae</taxon>
        <taxon>Brassica</taxon>
    </lineage>
</organism>
<evidence type="ECO:0000256" key="1">
    <source>
        <dbReference type="SAM" id="MobiDB-lite"/>
    </source>
</evidence>
<comment type="caution">
    <text evidence="2">The sequence shown here is derived from an EMBL/GenBank/DDBJ whole genome shotgun (WGS) entry which is preliminary data.</text>
</comment>
<reference evidence="2" key="1">
    <citation type="submission" date="2019-12" db="EMBL/GenBank/DDBJ databases">
        <title>Genome sequencing and annotation of Brassica cretica.</title>
        <authorList>
            <person name="Studholme D.J."/>
            <person name="Sarris P.F."/>
        </authorList>
    </citation>
    <scope>NUCLEOTIDE SEQUENCE</scope>
    <source>
        <strain evidence="2">PFS-001/15</strain>
        <tissue evidence="2">Leaf</tissue>
    </source>
</reference>
<gene>
    <name evidence="2" type="ORF">F2Q68_00004342</name>
</gene>
<feature type="region of interest" description="Disordered" evidence="1">
    <location>
        <begin position="66"/>
        <end position="123"/>
    </location>
</feature>
<dbReference type="Proteomes" id="UP000712281">
    <property type="component" value="Unassembled WGS sequence"/>
</dbReference>
<evidence type="ECO:0000313" key="2">
    <source>
        <dbReference type="EMBL" id="KAF2577109.1"/>
    </source>
</evidence>
<proteinExistence type="predicted"/>
<dbReference type="AlphaFoldDB" id="A0A8S9J5E7"/>
<evidence type="ECO:0000313" key="3">
    <source>
        <dbReference type="Proteomes" id="UP000712281"/>
    </source>
</evidence>
<feature type="compositionally biased region" description="Polar residues" evidence="1">
    <location>
        <begin position="110"/>
        <end position="123"/>
    </location>
</feature>
<feature type="compositionally biased region" description="Low complexity" evidence="1">
    <location>
        <begin position="81"/>
        <end position="92"/>
    </location>
</feature>
<dbReference type="EMBL" id="QGKW02001660">
    <property type="protein sequence ID" value="KAF2577109.1"/>
    <property type="molecule type" value="Genomic_DNA"/>
</dbReference>
<protein>
    <submittedName>
        <fullName evidence="2">Uncharacterized protein</fullName>
    </submittedName>
</protein>
<name>A0A8S9J5E7_BRACR</name>